<accession>A0A9P0AHM0</accession>
<evidence type="ECO:0000313" key="3">
    <source>
        <dbReference type="Proteomes" id="UP001152759"/>
    </source>
</evidence>
<dbReference type="Proteomes" id="UP001152759">
    <property type="component" value="Chromosome 7"/>
</dbReference>
<feature type="region of interest" description="Disordered" evidence="1">
    <location>
        <begin position="366"/>
        <end position="394"/>
    </location>
</feature>
<feature type="region of interest" description="Disordered" evidence="1">
    <location>
        <begin position="1"/>
        <end position="51"/>
    </location>
</feature>
<dbReference type="EMBL" id="OU963868">
    <property type="protein sequence ID" value="CAH0393275.1"/>
    <property type="molecule type" value="Genomic_DNA"/>
</dbReference>
<evidence type="ECO:0000313" key="2">
    <source>
        <dbReference type="EMBL" id="CAH0393275.1"/>
    </source>
</evidence>
<sequence length="1439" mass="166786">MYDETETSDLNYASQSGSPLLQEHIYDRSSTTETSHERRSVPLQNDDDEKTRELEDSFLREYNLEPFNELDFICGKYHTVIHSRSKNAHYGISSQSRPTTLTIGNFEQYFAKNGHTLAVDMTRSYAFVCALDIDCIACKKKGGLQVDSDLCETHLDENTVDCIRIDLITTLKDLLIYANGPHWKGEISAILFKRLTGVENCGFHIYTNVQLSVPLFVYIRSLLITQLHSKGSRAMIDSPDLMPLPFSAKKPGQPYVYYLQSDEAKNKMSVVESGNFLDMFHYCHQRKLTELYDNRTEIAIIRSLSRINPPQSLLVNYYSKYIIRKVMMVFPILPSLERKKGENSHEESMLALDKYLKQLLAAGKELPERKQASRPEVAEKNTVPPLKKKKLDDETGNVPFMTQFMSAQKRELFKFTRLFNKTHKNNGPQENERESSDGEFVSLNLNNENLNETDETILRPNFENDPFDMLASLEVPGAASTALDSRIFNANELNDFVSISAEYQGGLHLQHYLVALCKCLVGVNFLDFKRFITSLFVEQTRARERIVVKRLLDRFAKPIVDCYDVSYESILRRLGHNYTFGFDLNDTVENRLEKVTLNYLQSEFRIPLRTASDLHTYISKASGKARQGKEALRRKIFDAYIMALSELHILYSMGNVWYIYTEQGTYVKCDINIKLPWISQFVPLEMIKKRLEPKADTIFKLHKLWSQANFMFPTDVGIFSAITGLYSSKTTLIRFPKRRNYALWPPNKKEYKMFPTQNDIILRFLHEAEKTFESFFNKADYFRMMFRTIPAILDLAKIYSIGETNISHFIDILDKHKDVNALGFIINYFHIEPEFIVLMYYMYHNKIEFFKSYRSAEKCCFGSASDKPTVDDWKMLFKRILEGIKYDELAKNHDEVLKSLSSKMINQGSFDTKHCIYTTILAVCVIKSWTTYEKVLLAINAGYKKGFVTVHDFFLPSLYVHFKRKDKKICDEKKFFQEVISHVFGKNLSEFSRLVIDLAAILHMSANFDSEIVRKVLLAVSFVFANFNVMKKIVVFFGDYGTGKSLLCNLIQEMCYPSVTRANEMTDLLQRSNESVRQTVFIVNEMNYLDPNVVKSISGNDPETAKIFYKQENELMESQCVIYGATNNLIRFRNSFRDQSKIDCVAVKRFLVIKLTGQQVNEGSTEDATESNFNNLIEGKYKKGSISVNNAELGATLAFCSFFYYEKHRDDSFCPLIDTKDEDLLKYQEQVFVNNNALYGFIRNCGFIHAIGFYINKSKFLKIISRGIEKKSRVVPTMNDFILQFQENFGIDLQNVSTDTVTNFHFYVFVEHVKCFMETTEVPGARITSENLELRLSVYINTIDKEVARAYFRRMNKHYFSDNKTEFVGIRFKKEDFLPYDGYKANTDWYEDTQFYMESFRNTSRNPDHDDADNQITSNNSMPFMTSALLPHELVFEPP</sequence>
<dbReference type="InterPro" id="IPR027417">
    <property type="entry name" value="P-loop_NTPase"/>
</dbReference>
<name>A0A9P0AHM0_BEMTA</name>
<gene>
    <name evidence="2" type="ORF">BEMITA_LOCUS11697</name>
</gene>
<organism evidence="2 3">
    <name type="scientific">Bemisia tabaci</name>
    <name type="common">Sweetpotato whitefly</name>
    <name type="synonym">Aleurodes tabaci</name>
    <dbReference type="NCBI Taxonomy" id="7038"/>
    <lineage>
        <taxon>Eukaryota</taxon>
        <taxon>Metazoa</taxon>
        <taxon>Ecdysozoa</taxon>
        <taxon>Arthropoda</taxon>
        <taxon>Hexapoda</taxon>
        <taxon>Insecta</taxon>
        <taxon>Pterygota</taxon>
        <taxon>Neoptera</taxon>
        <taxon>Paraneoptera</taxon>
        <taxon>Hemiptera</taxon>
        <taxon>Sternorrhyncha</taxon>
        <taxon>Aleyrodoidea</taxon>
        <taxon>Aleyrodidae</taxon>
        <taxon>Aleyrodinae</taxon>
        <taxon>Bemisia</taxon>
    </lineage>
</organism>
<evidence type="ECO:0000256" key="1">
    <source>
        <dbReference type="SAM" id="MobiDB-lite"/>
    </source>
</evidence>
<dbReference type="SUPFAM" id="SSF52540">
    <property type="entry name" value="P-loop containing nucleoside triphosphate hydrolases"/>
    <property type="match status" value="1"/>
</dbReference>
<feature type="compositionally biased region" description="Polar residues" evidence="1">
    <location>
        <begin position="8"/>
        <end position="19"/>
    </location>
</feature>
<dbReference type="Gene3D" id="3.40.50.300">
    <property type="entry name" value="P-loop containing nucleotide triphosphate hydrolases"/>
    <property type="match status" value="1"/>
</dbReference>
<reference evidence="2" key="1">
    <citation type="submission" date="2021-12" db="EMBL/GenBank/DDBJ databases">
        <authorList>
            <person name="King R."/>
        </authorList>
    </citation>
    <scope>NUCLEOTIDE SEQUENCE</scope>
</reference>
<protein>
    <submittedName>
        <fullName evidence="2">Uncharacterized protein</fullName>
    </submittedName>
</protein>
<keyword evidence="3" id="KW-1185">Reference proteome</keyword>
<feature type="compositionally biased region" description="Basic and acidic residues" evidence="1">
    <location>
        <begin position="366"/>
        <end position="379"/>
    </location>
</feature>
<proteinExistence type="predicted"/>